<evidence type="ECO:0000313" key="2">
    <source>
        <dbReference type="EMBL" id="GAA0175031.1"/>
    </source>
</evidence>
<protein>
    <submittedName>
        <fullName evidence="2">Uncharacterized protein</fullName>
    </submittedName>
</protein>
<dbReference type="EMBL" id="BAABME010009364">
    <property type="protein sequence ID" value="GAA0175031.1"/>
    <property type="molecule type" value="Genomic_DNA"/>
</dbReference>
<sequence length="266" mass="28884">MLPLPSEYSLEKLPSPPRYPPEEFVKDLVDRVIDAITLHQVRLYTLVGAEVQYGDLVFTPYQDPFAYVPLKHEEVNDDVFTEIDEYPASQTTPTIAITDENQTFPTSSSTPAAISSSANQGNTSKFADDQGVDSGDLPAFIRDSLLVPFTVLTFSFFVSAKVWEAVQDAPNPTKVEVTAMRDLVPVIPAKRSSTLESPASSSKCAKVEALNKTDGSIHLPTSSIKVIPLDEELTSSNAEATATKNAKCIAPSSSIHSRLRPSSHIS</sequence>
<feature type="region of interest" description="Disordered" evidence="1">
    <location>
        <begin position="100"/>
        <end position="129"/>
    </location>
</feature>
<reference evidence="2 3" key="1">
    <citation type="submission" date="2024-01" db="EMBL/GenBank/DDBJ databases">
        <title>The complete chloroplast genome sequence of Lithospermum erythrorhizon: insights into the phylogenetic relationship among Boraginaceae species and the maternal lineages of purple gromwells.</title>
        <authorList>
            <person name="Okada T."/>
            <person name="Watanabe K."/>
        </authorList>
    </citation>
    <scope>NUCLEOTIDE SEQUENCE [LARGE SCALE GENOMIC DNA]</scope>
</reference>
<organism evidence="2 3">
    <name type="scientific">Lithospermum erythrorhizon</name>
    <name type="common">Purple gromwell</name>
    <name type="synonym">Lithospermum officinale var. erythrorhizon</name>
    <dbReference type="NCBI Taxonomy" id="34254"/>
    <lineage>
        <taxon>Eukaryota</taxon>
        <taxon>Viridiplantae</taxon>
        <taxon>Streptophyta</taxon>
        <taxon>Embryophyta</taxon>
        <taxon>Tracheophyta</taxon>
        <taxon>Spermatophyta</taxon>
        <taxon>Magnoliopsida</taxon>
        <taxon>eudicotyledons</taxon>
        <taxon>Gunneridae</taxon>
        <taxon>Pentapetalae</taxon>
        <taxon>asterids</taxon>
        <taxon>lamiids</taxon>
        <taxon>Boraginales</taxon>
        <taxon>Boraginaceae</taxon>
        <taxon>Boraginoideae</taxon>
        <taxon>Lithospermeae</taxon>
        <taxon>Lithospermum</taxon>
    </lineage>
</organism>
<dbReference type="AlphaFoldDB" id="A0AAV3RH33"/>
<feature type="compositionally biased region" description="Low complexity" evidence="1">
    <location>
        <begin position="105"/>
        <end position="118"/>
    </location>
</feature>
<comment type="caution">
    <text evidence="2">The sequence shown here is derived from an EMBL/GenBank/DDBJ whole genome shotgun (WGS) entry which is preliminary data.</text>
</comment>
<name>A0AAV3RH33_LITER</name>
<gene>
    <name evidence="2" type="ORF">LIER_28289</name>
</gene>
<keyword evidence="3" id="KW-1185">Reference proteome</keyword>
<accession>A0AAV3RH33</accession>
<evidence type="ECO:0000313" key="3">
    <source>
        <dbReference type="Proteomes" id="UP001454036"/>
    </source>
</evidence>
<dbReference type="Proteomes" id="UP001454036">
    <property type="component" value="Unassembled WGS sequence"/>
</dbReference>
<evidence type="ECO:0000256" key="1">
    <source>
        <dbReference type="SAM" id="MobiDB-lite"/>
    </source>
</evidence>
<proteinExistence type="predicted"/>